<dbReference type="Proteomes" id="UP000808349">
    <property type="component" value="Unassembled WGS sequence"/>
</dbReference>
<name>A0A9D7S8W6_9BACT</name>
<comment type="caution">
    <text evidence="2">The sequence shown here is derived from an EMBL/GenBank/DDBJ whole genome shotgun (WGS) entry which is preliminary data.</text>
</comment>
<dbReference type="EMBL" id="JADKFW010000004">
    <property type="protein sequence ID" value="MBK9717556.1"/>
    <property type="molecule type" value="Genomic_DNA"/>
</dbReference>
<organism evidence="2 3">
    <name type="scientific">Candidatus Defluviibacterium haderslevense</name>
    <dbReference type="NCBI Taxonomy" id="2981993"/>
    <lineage>
        <taxon>Bacteria</taxon>
        <taxon>Pseudomonadati</taxon>
        <taxon>Bacteroidota</taxon>
        <taxon>Saprospiria</taxon>
        <taxon>Saprospirales</taxon>
        <taxon>Saprospiraceae</taxon>
        <taxon>Candidatus Defluviibacterium</taxon>
    </lineage>
</organism>
<keyword evidence="1" id="KW-0472">Membrane</keyword>
<reference evidence="2 3" key="1">
    <citation type="submission" date="2020-10" db="EMBL/GenBank/DDBJ databases">
        <title>Connecting structure to function with the recovery of over 1000 high-quality activated sludge metagenome-assembled genomes encoding full-length rRNA genes using long-read sequencing.</title>
        <authorList>
            <person name="Singleton C.M."/>
            <person name="Petriglieri F."/>
            <person name="Kristensen J.M."/>
            <person name="Kirkegaard R.H."/>
            <person name="Michaelsen T.Y."/>
            <person name="Andersen M.H."/>
            <person name="Karst S.M."/>
            <person name="Dueholm M.S."/>
            <person name="Nielsen P.H."/>
            <person name="Albertsen M."/>
        </authorList>
    </citation>
    <scope>NUCLEOTIDE SEQUENCE [LARGE SCALE GENOMIC DNA]</scope>
    <source>
        <strain evidence="2">Ribe_18-Q3-R11-54_BAT3C.373</strain>
    </source>
</reference>
<protein>
    <submittedName>
        <fullName evidence="2">Uncharacterized protein</fullName>
    </submittedName>
</protein>
<evidence type="ECO:0000313" key="2">
    <source>
        <dbReference type="EMBL" id="MBK9717556.1"/>
    </source>
</evidence>
<keyword evidence="1" id="KW-1133">Transmembrane helix</keyword>
<evidence type="ECO:0000313" key="3">
    <source>
        <dbReference type="Proteomes" id="UP000808349"/>
    </source>
</evidence>
<evidence type="ECO:0000256" key="1">
    <source>
        <dbReference type="SAM" id="Phobius"/>
    </source>
</evidence>
<accession>A0A9D7S8W6</accession>
<gene>
    <name evidence="2" type="ORF">IPO85_08605</name>
</gene>
<dbReference type="AlphaFoldDB" id="A0A9D7S8W6"/>
<keyword evidence="1" id="KW-0812">Transmembrane</keyword>
<proteinExistence type="predicted"/>
<feature type="transmembrane region" description="Helical" evidence="1">
    <location>
        <begin position="119"/>
        <end position="140"/>
    </location>
</feature>
<sequence length="142" mass="17173">MYYLKFVLLFFVLTFFVLPLFNIEDPLRTIALRYFSSQTEANLVEHICKPDRTYWYEYDVASSHYRQRYDGYVERLDAKIPENYRCQGKLTEPTRIDIKYFGGFSYWSEPVESIQESIVIIWMYILIKLGGVFILLWTFLRK</sequence>